<dbReference type="SMART" id="SM00421">
    <property type="entry name" value="HTH_LUXR"/>
    <property type="match status" value="1"/>
</dbReference>
<evidence type="ECO:0000256" key="3">
    <source>
        <dbReference type="ARBA" id="ARBA00023015"/>
    </source>
</evidence>
<keyword evidence="2 7" id="KW-0597">Phosphoprotein</keyword>
<evidence type="ECO:0000259" key="8">
    <source>
        <dbReference type="PROSITE" id="PS50043"/>
    </source>
</evidence>
<dbReference type="SUPFAM" id="SSF46894">
    <property type="entry name" value="C-terminal effector domain of the bipartite response regulators"/>
    <property type="match status" value="1"/>
</dbReference>
<evidence type="ECO:0000256" key="2">
    <source>
        <dbReference type="ARBA" id="ARBA00022553"/>
    </source>
</evidence>
<dbReference type="InterPro" id="IPR058245">
    <property type="entry name" value="NreC/VraR/RcsB-like_REC"/>
</dbReference>
<comment type="caution">
    <text evidence="10">The sequence shown here is derived from an EMBL/GenBank/DDBJ whole genome shotgun (WGS) entry which is preliminary data.</text>
</comment>
<dbReference type="PROSITE" id="PS50043">
    <property type="entry name" value="HTH_LUXR_2"/>
    <property type="match status" value="1"/>
</dbReference>
<dbReference type="PANTHER" id="PTHR43214">
    <property type="entry name" value="TWO-COMPONENT RESPONSE REGULATOR"/>
    <property type="match status" value="1"/>
</dbReference>
<dbReference type="InterPro" id="IPR001789">
    <property type="entry name" value="Sig_transdc_resp-reg_receiver"/>
</dbReference>
<feature type="domain" description="Response regulatory" evidence="9">
    <location>
        <begin position="3"/>
        <end position="119"/>
    </location>
</feature>
<keyword evidence="4 10" id="KW-0238">DNA-binding</keyword>
<dbReference type="InterPro" id="IPR039420">
    <property type="entry name" value="WalR-like"/>
</dbReference>
<dbReference type="RefSeq" id="WP_283409151.1">
    <property type="nucleotide sequence ID" value="NZ_FXUF01000005.1"/>
</dbReference>
<dbReference type="PANTHER" id="PTHR43214:SF40">
    <property type="entry name" value="TRANSCRIPTIONAL REGULATORY PROTEIN LNRK"/>
    <property type="match status" value="1"/>
</dbReference>
<dbReference type="InterPro" id="IPR016032">
    <property type="entry name" value="Sig_transdc_resp-reg_C-effctor"/>
</dbReference>
<dbReference type="Proteomes" id="UP001158066">
    <property type="component" value="Unassembled WGS sequence"/>
</dbReference>
<dbReference type="SMART" id="SM00448">
    <property type="entry name" value="REC"/>
    <property type="match status" value="1"/>
</dbReference>
<dbReference type="InterPro" id="IPR011006">
    <property type="entry name" value="CheY-like_superfamily"/>
</dbReference>
<dbReference type="GO" id="GO:0000160">
    <property type="term" value="P:phosphorelay signal transduction system"/>
    <property type="evidence" value="ECO:0007669"/>
    <property type="project" value="InterPro"/>
</dbReference>
<dbReference type="EMBL" id="FXUF01000005">
    <property type="protein sequence ID" value="SMP55318.1"/>
    <property type="molecule type" value="Genomic_DNA"/>
</dbReference>
<evidence type="ECO:0000256" key="4">
    <source>
        <dbReference type="ARBA" id="ARBA00023125"/>
    </source>
</evidence>
<dbReference type="PRINTS" id="PR00038">
    <property type="entry name" value="HTHLUXR"/>
</dbReference>
<feature type="domain" description="HTH luxR-type" evidence="8">
    <location>
        <begin position="148"/>
        <end position="213"/>
    </location>
</feature>
<feature type="modified residue" description="4-aspartylphosphate" evidence="7">
    <location>
        <position position="54"/>
    </location>
</feature>
<name>A0AA46AIY6_9CLOT</name>
<dbReference type="PROSITE" id="PS50110">
    <property type="entry name" value="RESPONSE_REGULATORY"/>
    <property type="match status" value="1"/>
</dbReference>
<evidence type="ECO:0000313" key="11">
    <source>
        <dbReference type="Proteomes" id="UP001158066"/>
    </source>
</evidence>
<dbReference type="SUPFAM" id="SSF52172">
    <property type="entry name" value="CheY-like"/>
    <property type="match status" value="1"/>
</dbReference>
<keyword evidence="5" id="KW-0804">Transcription</keyword>
<dbReference type="CDD" id="cd06170">
    <property type="entry name" value="LuxR_C_like"/>
    <property type="match status" value="1"/>
</dbReference>
<reference evidence="10" key="1">
    <citation type="submission" date="2017-05" db="EMBL/GenBank/DDBJ databases">
        <authorList>
            <person name="Varghese N."/>
            <person name="Submissions S."/>
        </authorList>
    </citation>
    <scope>NUCLEOTIDE SEQUENCE</scope>
    <source>
        <strain evidence="10">Su22</strain>
    </source>
</reference>
<evidence type="ECO:0000259" key="9">
    <source>
        <dbReference type="PROSITE" id="PS50110"/>
    </source>
</evidence>
<dbReference type="GO" id="GO:0006355">
    <property type="term" value="P:regulation of DNA-templated transcription"/>
    <property type="evidence" value="ECO:0007669"/>
    <property type="project" value="InterPro"/>
</dbReference>
<keyword evidence="3" id="KW-0805">Transcription regulation</keyword>
<evidence type="ECO:0000256" key="6">
    <source>
        <dbReference type="ARBA" id="ARBA00024867"/>
    </source>
</evidence>
<evidence type="ECO:0000256" key="1">
    <source>
        <dbReference type="ARBA" id="ARBA00018672"/>
    </source>
</evidence>
<sequence length="215" mass="23876">MIKVLLADDQVLFLTMLEEMVRADNRFQLVACAGNGREAVEMTAVHRPEVVLLDIRMPEMDGLAALREIKAAHGDVKVMMLTTFEDPFSINEALLAGADGYLLKNMKPAVLLASIFCVANDIMVVHREIYETGFKLEGQHGGESKLQMEIEGVQFCKTEIQILKYVAAGKTNREIAKALSYSEGTIKNRVSQLLSKTGLSDRTQISVYALKNRLI</sequence>
<dbReference type="Pfam" id="PF00072">
    <property type="entry name" value="Response_reg"/>
    <property type="match status" value="1"/>
</dbReference>
<dbReference type="Pfam" id="PF00196">
    <property type="entry name" value="GerE"/>
    <property type="match status" value="1"/>
</dbReference>
<dbReference type="InterPro" id="IPR000792">
    <property type="entry name" value="Tscrpt_reg_LuxR_C"/>
</dbReference>
<evidence type="ECO:0000256" key="5">
    <source>
        <dbReference type="ARBA" id="ARBA00023163"/>
    </source>
</evidence>
<evidence type="ECO:0000256" key="7">
    <source>
        <dbReference type="PROSITE-ProRule" id="PRU00169"/>
    </source>
</evidence>
<dbReference type="AlphaFoldDB" id="A0AA46AIY6"/>
<accession>A0AA46AIY6</accession>
<proteinExistence type="predicted"/>
<gene>
    <name evidence="10" type="ORF">SAMN06296020_105236</name>
</gene>
<dbReference type="GO" id="GO:0003677">
    <property type="term" value="F:DNA binding"/>
    <property type="evidence" value="ECO:0007669"/>
    <property type="project" value="UniProtKB-KW"/>
</dbReference>
<evidence type="ECO:0000313" key="10">
    <source>
        <dbReference type="EMBL" id="SMP55318.1"/>
    </source>
</evidence>
<organism evidence="10 11">
    <name type="scientific">Anoxynatronum buryatiense</name>
    <dbReference type="NCBI Taxonomy" id="489973"/>
    <lineage>
        <taxon>Bacteria</taxon>
        <taxon>Bacillati</taxon>
        <taxon>Bacillota</taxon>
        <taxon>Clostridia</taxon>
        <taxon>Eubacteriales</taxon>
        <taxon>Clostridiaceae</taxon>
        <taxon>Anoxynatronum</taxon>
    </lineage>
</organism>
<dbReference type="CDD" id="cd17535">
    <property type="entry name" value="REC_NarL-like"/>
    <property type="match status" value="1"/>
</dbReference>
<dbReference type="Gene3D" id="3.40.50.2300">
    <property type="match status" value="1"/>
</dbReference>
<keyword evidence="11" id="KW-1185">Reference proteome</keyword>
<comment type="function">
    <text evidence="6">May play the central regulatory role in sporulation. It may be an element of the effector pathway responsible for the activation of sporulation genes in response to nutritional stress. Spo0A may act in concert with spo0H (a sigma factor) to control the expression of some genes that are critical to the sporulation process.</text>
</comment>
<protein>
    <recommendedName>
        <fullName evidence="1">Stage 0 sporulation protein A homolog</fullName>
    </recommendedName>
</protein>